<evidence type="ECO:0000313" key="6">
    <source>
        <dbReference type="Proteomes" id="UP000316142"/>
    </source>
</evidence>
<keyword evidence="1" id="KW-0472">Membrane</keyword>
<feature type="domain" description="Type VI secretion system IcmF C-terminal" evidence="2">
    <location>
        <begin position="989"/>
        <end position="1093"/>
    </location>
</feature>
<name>A0ABY2ZFD2_9GAMM</name>
<evidence type="ECO:0000259" key="3">
    <source>
        <dbReference type="Pfam" id="PF06761"/>
    </source>
</evidence>
<evidence type="ECO:0000259" key="4">
    <source>
        <dbReference type="Pfam" id="PF21070"/>
    </source>
</evidence>
<keyword evidence="1" id="KW-0812">Transmembrane</keyword>
<dbReference type="EMBL" id="VHIZ01000017">
    <property type="protein sequence ID" value="TPV32241.1"/>
    <property type="molecule type" value="Genomic_DNA"/>
</dbReference>
<organism evidence="5 6">
    <name type="scientific">Pantoea anthophila</name>
    <dbReference type="NCBI Taxonomy" id="470931"/>
    <lineage>
        <taxon>Bacteria</taxon>
        <taxon>Pseudomonadati</taxon>
        <taxon>Pseudomonadota</taxon>
        <taxon>Gammaproteobacteria</taxon>
        <taxon>Enterobacterales</taxon>
        <taxon>Erwiniaceae</taxon>
        <taxon>Pantoea</taxon>
    </lineage>
</organism>
<dbReference type="Pfam" id="PF21070">
    <property type="entry name" value="IcmF_helical"/>
    <property type="match status" value="1"/>
</dbReference>
<accession>A0ABY2ZFD2</accession>
<reference evidence="5 6" key="1">
    <citation type="submission" date="2019-06" db="EMBL/GenBank/DDBJ databases">
        <title>Taxogenomics and systematics of the genus Pantoea.</title>
        <authorList>
            <person name="Tambong J.T."/>
        </authorList>
    </citation>
    <scope>NUCLEOTIDE SEQUENCE [LARGE SCALE GENOMIC DNA]</scope>
    <source>
        <strain evidence="5 6">LMG 2558</strain>
    </source>
</reference>
<keyword evidence="1" id="KW-1133">Transmembrane helix</keyword>
<sequence length="1138" mass="127066">MKKVSKPLGAGLLIMVVLLMILFVFAQTTQLPASSGDNNFWYVLAGFITLTATLCTLVFFTLSRQQNPSPVTPHGENNHNEEIASDQYDLAALSMHLRRRHSLLWWHKVRLLLVTGDEAAIEQLVPGLQQEQWLEGNRTVLIYGGSLIAEPDKEKYTALRKLRRGRPLDGIIRIMPQSFNLTPQISDNDLRGLEKISELLRYSAPVYLWQLCDSTWSQAKRNEQTVGATFPLRAQPDDITRQLERMLPTLRNQGMSQVAENNGHDFLLRLGQHLKDGGIARWAQQLVPWLAASQQRIPLRGLMFSLPEYKPAETFEGEAVASADAEKYIPESQGHALTLPATWQGIVDDCVRVRGRRVGMAWEQTIAWALMALIGIWGAGTLLSFAVNRQQIVSVAGQAHVLAEHLSVSDDQLTALHTLRNDAGRLKHRIEDGAPWYQRFGLDHNPQLLDAMLPWYGVANNRLIRDPANQALMQKLSALANSAPNSDQRAALAKPGYDQLKAWLMMARPDKADGAFYAQAMKTVQPARIGISAGLWQSLSPDLWAFYISELPEQPQWKITPDAQLVSQSRQVLLQQIGRRNAESTLYQNMLKSVRRNFADLSLEDMTGGTDARRLFTTEDVVPGMFTRQAWEGGIQPAIEKAANSRRDEIDWVLSDSHKAVSADLSPEALKARLTQRYFTDFAGRWLSFLNSLHWNPANNIADVTDQLTLMSDVRQSPLIALMNTLAWQGQTGQQREGLSDSIIQSAKELVGGKDKPAIDQSAAGPQGPLDETFGPLLQLLGKNKSSNVMSADNSLSLQTWLTRITRVRLRLQQVASASDPLEMMQTLAQTVFQGKSVDLTDTQQYGSLISASLGEEWSGFGNTMFVQPLTQAWETVLQPSAASLNDKWSRSVVANWRTAFDGRFPFTASKSDASLPMLAEFVRKDSGRIERFLATELSGVLHKEGSQWVPDKINSQGLSFNPAFLRAVNQLSQLSDILFTDGSQGISFELQARPVPQVVETQLTIDGQKLHYFNQMADWQSFRWPGETYRPGTMLTWTTVNAGARLFGDYSGTWGFIRWLDQGKRRQLDRSQWMMSFTAPDSRTLQWVLRSQLGKGPLALLDLRGFTLPDQIFSVDSAATAQALMASTGNSDREGVE</sequence>
<dbReference type="InterPro" id="IPR048677">
    <property type="entry name" value="TssM1_hel"/>
</dbReference>
<comment type="caution">
    <text evidence="5">The sequence shown here is derived from an EMBL/GenBank/DDBJ whole genome shotgun (WGS) entry which is preliminary data.</text>
</comment>
<feature type="transmembrane region" description="Helical" evidence="1">
    <location>
        <begin position="366"/>
        <end position="387"/>
    </location>
</feature>
<gene>
    <name evidence="5" type="ORF">FJW00_03130</name>
</gene>
<keyword evidence="6" id="KW-1185">Reference proteome</keyword>
<dbReference type="PANTHER" id="PTHR36153:SF1">
    <property type="entry name" value="TYPE VI SECRETION SYSTEM COMPONENT TSSM1"/>
    <property type="match status" value="1"/>
</dbReference>
<feature type="domain" description="IcmF-related" evidence="3">
    <location>
        <begin position="413"/>
        <end position="729"/>
    </location>
</feature>
<dbReference type="RefSeq" id="WP_140923041.1">
    <property type="nucleotide sequence ID" value="NZ_CP122311.1"/>
</dbReference>
<feature type="transmembrane region" description="Helical" evidence="1">
    <location>
        <begin position="42"/>
        <end position="62"/>
    </location>
</feature>
<feature type="domain" description="Type VI secretion system component TssM1 helical" evidence="4">
    <location>
        <begin position="880"/>
        <end position="984"/>
    </location>
</feature>
<dbReference type="InterPro" id="IPR009612">
    <property type="entry name" value="IcmF-rel"/>
</dbReference>
<evidence type="ECO:0000259" key="2">
    <source>
        <dbReference type="Pfam" id="PF06744"/>
    </source>
</evidence>
<evidence type="ECO:0000313" key="5">
    <source>
        <dbReference type="EMBL" id="TPV32241.1"/>
    </source>
</evidence>
<proteinExistence type="predicted"/>
<protein>
    <submittedName>
        <fullName evidence="5">Type VI secretion protein VasK</fullName>
    </submittedName>
</protein>
<dbReference type="InterPro" id="IPR010623">
    <property type="entry name" value="IcmF_C"/>
</dbReference>
<dbReference type="PANTHER" id="PTHR36153">
    <property type="entry name" value="INNER MEMBRANE PROTEIN-RELATED"/>
    <property type="match status" value="1"/>
</dbReference>
<evidence type="ECO:0000256" key="1">
    <source>
        <dbReference type="SAM" id="Phobius"/>
    </source>
</evidence>
<dbReference type="InterPro" id="IPR053156">
    <property type="entry name" value="T6SS_TssM-like"/>
</dbReference>
<dbReference type="Proteomes" id="UP000316142">
    <property type="component" value="Unassembled WGS sequence"/>
</dbReference>
<dbReference type="Pfam" id="PF06744">
    <property type="entry name" value="IcmF_C"/>
    <property type="match status" value="1"/>
</dbReference>
<dbReference type="Pfam" id="PF06761">
    <property type="entry name" value="IcmF-related"/>
    <property type="match status" value="1"/>
</dbReference>